<dbReference type="SMART" id="SM00052">
    <property type="entry name" value="EAL"/>
    <property type="match status" value="1"/>
</dbReference>
<dbReference type="PANTHER" id="PTHR33121">
    <property type="entry name" value="CYCLIC DI-GMP PHOSPHODIESTERASE PDEF"/>
    <property type="match status" value="1"/>
</dbReference>
<dbReference type="InterPro" id="IPR001789">
    <property type="entry name" value="Sig_transdc_resp-reg_receiver"/>
</dbReference>
<dbReference type="InterPro" id="IPR050706">
    <property type="entry name" value="Cyclic-di-GMP_PDE-like"/>
</dbReference>
<name>A0ABT7XYB9_9VIBR</name>
<dbReference type="SMART" id="SM00448">
    <property type="entry name" value="REC"/>
    <property type="match status" value="1"/>
</dbReference>
<proteinExistence type="predicted"/>
<dbReference type="PANTHER" id="PTHR33121:SF70">
    <property type="entry name" value="SIGNALING PROTEIN YKOW"/>
    <property type="match status" value="1"/>
</dbReference>
<feature type="domain" description="Response regulatory" evidence="2">
    <location>
        <begin position="7"/>
        <end position="127"/>
    </location>
</feature>
<dbReference type="EMBL" id="JAUEOZ010000001">
    <property type="protein sequence ID" value="MDN2480777.1"/>
    <property type="molecule type" value="Genomic_DNA"/>
</dbReference>
<dbReference type="CDD" id="cd00156">
    <property type="entry name" value="REC"/>
    <property type="match status" value="1"/>
</dbReference>
<evidence type="ECO:0000259" key="3">
    <source>
        <dbReference type="PROSITE" id="PS50883"/>
    </source>
</evidence>
<gene>
    <name evidence="4" type="ORF">QWJ08_05175</name>
</gene>
<reference evidence="4" key="1">
    <citation type="submission" date="2024-05" db="EMBL/GenBank/DDBJ databases">
        <title>Genome Sequences of Four Agar- Degrading Marine Bacteria.</title>
        <authorList>
            <person name="Phillips E.K."/>
            <person name="Shaffer J.C."/>
            <person name="Henson M.W."/>
            <person name="Temperton B."/>
            <person name="Thrash C.J."/>
            <person name="Martin M.O."/>
        </authorList>
    </citation>
    <scope>NUCLEOTIDE SEQUENCE</scope>
    <source>
        <strain evidence="4">EKP203</strain>
    </source>
</reference>
<dbReference type="SUPFAM" id="SSF141868">
    <property type="entry name" value="EAL domain-like"/>
    <property type="match status" value="1"/>
</dbReference>
<dbReference type="CDD" id="cd01948">
    <property type="entry name" value="EAL"/>
    <property type="match status" value="1"/>
</dbReference>
<dbReference type="Proteomes" id="UP001169719">
    <property type="component" value="Unassembled WGS sequence"/>
</dbReference>
<evidence type="ECO:0000313" key="5">
    <source>
        <dbReference type="Proteomes" id="UP001169719"/>
    </source>
</evidence>
<dbReference type="InterPro" id="IPR011006">
    <property type="entry name" value="CheY-like_superfamily"/>
</dbReference>
<protein>
    <submittedName>
        <fullName evidence="4">EAL domain-containing response regulator</fullName>
    </submittedName>
</protein>
<comment type="caution">
    <text evidence="4">The sequence shown here is derived from an EMBL/GenBank/DDBJ whole genome shotgun (WGS) entry which is preliminary data.</text>
</comment>
<dbReference type="Gene3D" id="3.20.20.450">
    <property type="entry name" value="EAL domain"/>
    <property type="match status" value="1"/>
</dbReference>
<sequence length="399" mass="44519">MNSVYQNILIIEDERLQRRLLQRALESLTDAKIHIAENGLEGLELATQFNPDLIFCDLKMPNMDGVQFAQQLVNLSIETKLVFISSTDSDILNAVVHMASNQGLKHCTKLNKPISKQDIVRVLQQLEQVNVVPHNKDIPTALILEEDELQLALINKEIRPFYQPQFDAKSGGIVGIEALARWHHPTEGILTPDRFLPAISEFGLNYLLCSTMLRQSFSQLKHWHNKGFSVAMSVNAAPSDLMQANFADRVVGLLEEFSLPGHFITLEVTETEVASNLNLLIEHTSRLRLSGVNISIDDFGIGYSSLAQLLSSPFNELKIDRFFINEMLTSDSHMATIDFIVSLAKKLGLTVVAEGVESKQQALALQQMGCDVLQGFLFSKPISGEQLEALLAKNFSQHL</sequence>
<organism evidence="4 5">
    <name type="scientific">Vibrio agarivorans</name>
    <dbReference type="NCBI Taxonomy" id="153622"/>
    <lineage>
        <taxon>Bacteria</taxon>
        <taxon>Pseudomonadati</taxon>
        <taxon>Pseudomonadota</taxon>
        <taxon>Gammaproteobacteria</taxon>
        <taxon>Vibrionales</taxon>
        <taxon>Vibrionaceae</taxon>
        <taxon>Vibrio</taxon>
    </lineage>
</organism>
<dbReference type="SUPFAM" id="SSF52172">
    <property type="entry name" value="CheY-like"/>
    <property type="match status" value="1"/>
</dbReference>
<dbReference type="Pfam" id="PF00563">
    <property type="entry name" value="EAL"/>
    <property type="match status" value="1"/>
</dbReference>
<feature type="modified residue" description="4-aspartylphosphate" evidence="1">
    <location>
        <position position="57"/>
    </location>
</feature>
<dbReference type="InterPro" id="IPR035919">
    <property type="entry name" value="EAL_sf"/>
</dbReference>
<evidence type="ECO:0000313" key="4">
    <source>
        <dbReference type="EMBL" id="MDN2480777.1"/>
    </source>
</evidence>
<evidence type="ECO:0000259" key="2">
    <source>
        <dbReference type="PROSITE" id="PS50110"/>
    </source>
</evidence>
<accession>A0ABT7XYB9</accession>
<dbReference type="PROSITE" id="PS50883">
    <property type="entry name" value="EAL"/>
    <property type="match status" value="1"/>
</dbReference>
<keyword evidence="1" id="KW-0597">Phosphoprotein</keyword>
<dbReference type="PROSITE" id="PS50110">
    <property type="entry name" value="RESPONSE_REGULATORY"/>
    <property type="match status" value="1"/>
</dbReference>
<dbReference type="Gene3D" id="3.40.50.2300">
    <property type="match status" value="1"/>
</dbReference>
<keyword evidence="5" id="KW-1185">Reference proteome</keyword>
<dbReference type="InterPro" id="IPR001633">
    <property type="entry name" value="EAL_dom"/>
</dbReference>
<evidence type="ECO:0000256" key="1">
    <source>
        <dbReference type="PROSITE-ProRule" id="PRU00169"/>
    </source>
</evidence>
<feature type="domain" description="EAL" evidence="3">
    <location>
        <begin position="142"/>
        <end position="395"/>
    </location>
</feature>
<dbReference type="Pfam" id="PF00072">
    <property type="entry name" value="Response_reg"/>
    <property type="match status" value="1"/>
</dbReference>
<dbReference type="RefSeq" id="WP_289960947.1">
    <property type="nucleotide sequence ID" value="NZ_JAUEOZ010000001.1"/>
</dbReference>